<dbReference type="HOGENOM" id="CLU_186930_0_0_5"/>
<keyword evidence="2" id="KW-1133">Transmembrane helix</keyword>
<evidence type="ECO:0000256" key="1">
    <source>
        <dbReference type="SAM" id="MobiDB-lite"/>
    </source>
</evidence>
<evidence type="ECO:0008006" key="5">
    <source>
        <dbReference type="Google" id="ProtNLM"/>
    </source>
</evidence>
<dbReference type="eggNOG" id="ENOG503315T">
    <property type="taxonomic scope" value="Bacteria"/>
</dbReference>
<dbReference type="InterPro" id="IPR020308">
    <property type="entry name" value="Uncharacterised_Ynq1"/>
</dbReference>
<feature type="transmembrane region" description="Helical" evidence="2">
    <location>
        <begin position="58"/>
        <end position="79"/>
    </location>
</feature>
<organism evidence="3 4">
    <name type="scientific">Salipiger bermudensis (strain DSM 26914 / JCM 13377 / KCTC 12554 / HTCC2601)</name>
    <name type="common">Pelagibaca bermudensis</name>
    <dbReference type="NCBI Taxonomy" id="314265"/>
    <lineage>
        <taxon>Bacteria</taxon>
        <taxon>Pseudomonadati</taxon>
        <taxon>Pseudomonadota</taxon>
        <taxon>Alphaproteobacteria</taxon>
        <taxon>Rhodobacterales</taxon>
        <taxon>Roseobacteraceae</taxon>
        <taxon>Salipiger</taxon>
    </lineage>
</organism>
<evidence type="ECO:0000313" key="4">
    <source>
        <dbReference type="Proteomes" id="UP000006230"/>
    </source>
</evidence>
<evidence type="ECO:0000313" key="3">
    <source>
        <dbReference type="EMBL" id="EAU45946.1"/>
    </source>
</evidence>
<reference evidence="3 4" key="1">
    <citation type="journal article" date="2010" name="J. Bacteriol.">
        <title>Genome sequences of Pelagibaca bermudensis HTCC2601T and Maritimibacter alkaliphilus HTCC2654T, the type strains of two marine Roseobacter genera.</title>
        <authorList>
            <person name="Thrash J.C."/>
            <person name="Cho J.C."/>
            <person name="Ferriera S."/>
            <person name="Johnson J."/>
            <person name="Vergin K.L."/>
            <person name="Giovannoni S.J."/>
        </authorList>
    </citation>
    <scope>NUCLEOTIDE SEQUENCE [LARGE SCALE GENOMIC DNA]</scope>
    <source>
        <strain evidence="4">DSM 26914 / JCM 13377 / KCTC 12554 / HTCC2601</strain>
    </source>
</reference>
<name>Q0FNV7_SALBH</name>
<dbReference type="AlphaFoldDB" id="Q0FNV7"/>
<dbReference type="Pfam" id="PF17272">
    <property type="entry name" value="DUF5337"/>
    <property type="match status" value="1"/>
</dbReference>
<comment type="caution">
    <text evidence="3">The sequence shown here is derived from an EMBL/GenBank/DDBJ whole genome shotgun (WGS) entry which is preliminary data.</text>
</comment>
<dbReference type="Proteomes" id="UP000006230">
    <property type="component" value="Unassembled WGS sequence"/>
</dbReference>
<feature type="transmembrane region" description="Helical" evidence="2">
    <location>
        <begin position="28"/>
        <end position="46"/>
    </location>
</feature>
<keyword evidence="4" id="KW-1185">Reference proteome</keyword>
<evidence type="ECO:0000256" key="2">
    <source>
        <dbReference type="SAM" id="Phobius"/>
    </source>
</evidence>
<dbReference type="STRING" id="314265.R2601_21787"/>
<keyword evidence="2" id="KW-0472">Membrane</keyword>
<accession>Q0FNV7</accession>
<protein>
    <recommendedName>
        <fullName evidence="5">DUF5337 domain-containing protein</fullName>
    </recommendedName>
</protein>
<keyword evidence="2" id="KW-0812">Transmembrane</keyword>
<gene>
    <name evidence="3" type="ORF">R2601_21787</name>
</gene>
<proteinExistence type="predicted"/>
<feature type="region of interest" description="Disordered" evidence="1">
    <location>
        <begin position="1"/>
        <end position="21"/>
    </location>
</feature>
<sequence>MGAPQGPQGQGKGQSMTDRDRHNRQGRIIALVIAGTGLAWIAAMLAGEALGWSQRTRAFFDLAAIAGFGTAIWMIYGLWRARQQNKD</sequence>
<dbReference type="EMBL" id="AATQ01000020">
    <property type="protein sequence ID" value="EAU45946.1"/>
    <property type="molecule type" value="Genomic_DNA"/>
</dbReference>